<evidence type="ECO:0000313" key="2">
    <source>
        <dbReference type="EMBL" id="KKM69550.1"/>
    </source>
</evidence>
<keyword evidence="1" id="KW-1133">Transmembrane helix</keyword>
<keyword evidence="1" id="KW-0472">Membrane</keyword>
<protein>
    <submittedName>
        <fullName evidence="2">Uncharacterized protein</fullName>
    </submittedName>
</protein>
<comment type="caution">
    <text evidence="2">The sequence shown here is derived from an EMBL/GenBank/DDBJ whole genome shotgun (WGS) entry which is preliminary data.</text>
</comment>
<gene>
    <name evidence="2" type="ORF">LCGC14_1449730</name>
</gene>
<feature type="transmembrane region" description="Helical" evidence="1">
    <location>
        <begin position="20"/>
        <end position="42"/>
    </location>
</feature>
<feature type="transmembrane region" description="Helical" evidence="1">
    <location>
        <begin position="54"/>
        <end position="74"/>
    </location>
</feature>
<proteinExistence type="predicted"/>
<reference evidence="2" key="1">
    <citation type="journal article" date="2015" name="Nature">
        <title>Complex archaea that bridge the gap between prokaryotes and eukaryotes.</title>
        <authorList>
            <person name="Spang A."/>
            <person name="Saw J.H."/>
            <person name="Jorgensen S.L."/>
            <person name="Zaremba-Niedzwiedzka K."/>
            <person name="Martijn J."/>
            <person name="Lind A.E."/>
            <person name="van Eijk R."/>
            <person name="Schleper C."/>
            <person name="Guy L."/>
            <person name="Ettema T.J."/>
        </authorList>
    </citation>
    <scope>NUCLEOTIDE SEQUENCE</scope>
</reference>
<keyword evidence="1" id="KW-0812">Transmembrane</keyword>
<name>A0A0F9LYS6_9ZZZZ</name>
<accession>A0A0F9LYS6</accession>
<organism evidence="2">
    <name type="scientific">marine sediment metagenome</name>
    <dbReference type="NCBI Taxonomy" id="412755"/>
    <lineage>
        <taxon>unclassified sequences</taxon>
        <taxon>metagenomes</taxon>
        <taxon>ecological metagenomes</taxon>
    </lineage>
</organism>
<dbReference type="AlphaFoldDB" id="A0A0F9LYS6"/>
<sequence>MIKALGMRSRALKPEWMWKVRWLSFIIIGGISLYGAYVLLVINANQPGVVPGMISGILLVYGVQLIYIMIEYAIKRIRLGRKVKRFYEK</sequence>
<dbReference type="EMBL" id="LAZR01009969">
    <property type="protein sequence ID" value="KKM69550.1"/>
    <property type="molecule type" value="Genomic_DNA"/>
</dbReference>
<evidence type="ECO:0000256" key="1">
    <source>
        <dbReference type="SAM" id="Phobius"/>
    </source>
</evidence>